<evidence type="ECO:0008006" key="3">
    <source>
        <dbReference type="Google" id="ProtNLM"/>
    </source>
</evidence>
<sequence>MTGGVEGIRLVLDTSAIIAYANTSIAVGETIAEVVDEGGRFAVPVACLAEASRLVPEDRAAGVLLLVEHPCAYVTPIGATDWQVLAEWTRILGRLDAASALIEAIDWTAYVLTGEPKVYGSPDEMPIIPI</sequence>
<protein>
    <recommendedName>
        <fullName evidence="3">PIN domain-containing protein</fullName>
    </recommendedName>
</protein>
<gene>
    <name evidence="1" type="ORF">V1633_15675</name>
</gene>
<dbReference type="Proteomes" id="UP001332243">
    <property type="component" value="Unassembled WGS sequence"/>
</dbReference>
<proteinExistence type="predicted"/>
<organism evidence="1 2">
    <name type="scientific">Plantactinospora sonchi</name>
    <dbReference type="NCBI Taxonomy" id="1544735"/>
    <lineage>
        <taxon>Bacteria</taxon>
        <taxon>Bacillati</taxon>
        <taxon>Actinomycetota</taxon>
        <taxon>Actinomycetes</taxon>
        <taxon>Micromonosporales</taxon>
        <taxon>Micromonosporaceae</taxon>
        <taxon>Plantactinospora</taxon>
    </lineage>
</organism>
<comment type="caution">
    <text evidence="1">The sequence shown here is derived from an EMBL/GenBank/DDBJ whole genome shotgun (WGS) entry which is preliminary data.</text>
</comment>
<keyword evidence="2" id="KW-1185">Reference proteome</keyword>
<reference evidence="1 2" key="1">
    <citation type="submission" date="2024-01" db="EMBL/GenBank/DDBJ databases">
        <title>Genome insights into Plantactinospora sonchi sp. nov.</title>
        <authorList>
            <person name="Wang L."/>
        </authorList>
    </citation>
    <scope>NUCLEOTIDE SEQUENCE [LARGE SCALE GENOMIC DNA]</scope>
    <source>
        <strain evidence="1 2">NEAU-QY2</strain>
    </source>
</reference>
<dbReference type="RefSeq" id="WP_331215041.1">
    <property type="nucleotide sequence ID" value="NZ_JAZGQK010000012.1"/>
</dbReference>
<dbReference type="EMBL" id="JAZGQK010000012">
    <property type="protein sequence ID" value="MEE6259929.1"/>
    <property type="molecule type" value="Genomic_DNA"/>
</dbReference>
<name>A0ABU7RUM5_9ACTN</name>
<accession>A0ABU7RUM5</accession>
<evidence type="ECO:0000313" key="2">
    <source>
        <dbReference type="Proteomes" id="UP001332243"/>
    </source>
</evidence>
<evidence type="ECO:0000313" key="1">
    <source>
        <dbReference type="EMBL" id="MEE6259929.1"/>
    </source>
</evidence>